<dbReference type="RefSeq" id="WP_341367584.1">
    <property type="nucleotide sequence ID" value="NZ_CP150951.2"/>
</dbReference>
<dbReference type="Proteomes" id="UP001440612">
    <property type="component" value="Chromosome"/>
</dbReference>
<protein>
    <recommendedName>
        <fullName evidence="3">Transposase</fullName>
    </recommendedName>
</protein>
<organism evidence="1 2">
    <name type="scientific">Yoonia phaeophyticola</name>
    <dbReference type="NCBI Taxonomy" id="3137369"/>
    <lineage>
        <taxon>Bacteria</taxon>
        <taxon>Pseudomonadati</taxon>
        <taxon>Pseudomonadota</taxon>
        <taxon>Alphaproteobacteria</taxon>
        <taxon>Rhodobacterales</taxon>
        <taxon>Paracoccaceae</taxon>
        <taxon>Yoonia</taxon>
    </lineage>
</organism>
<dbReference type="EMBL" id="CP150951">
    <property type="protein sequence ID" value="WZC49474.1"/>
    <property type="molecule type" value="Genomic_DNA"/>
</dbReference>
<reference evidence="2" key="1">
    <citation type="submission" date="2024-04" db="EMBL/GenBank/DDBJ databases">
        <title>Phylogenomic analyses of a clade within the roseobacter group suggest taxonomic reassignments of species of the genera Aestuariivita, Citreicella, Loktanella, Nautella, Pelagibaca, Ruegeria, Thalassobius, Thiobacimonas and Tropicibacter, and the proposal o.</title>
        <authorList>
            <person name="Jeon C.O."/>
        </authorList>
    </citation>
    <scope>NUCLEOTIDE SEQUENCE [LARGE SCALE GENOMIC DNA]</scope>
    <source>
        <strain evidence="2">BS5-3</strain>
    </source>
</reference>
<gene>
    <name evidence="1" type="ORF">AABB29_02090</name>
</gene>
<evidence type="ECO:0008006" key="3">
    <source>
        <dbReference type="Google" id="ProtNLM"/>
    </source>
</evidence>
<evidence type="ECO:0000313" key="1">
    <source>
        <dbReference type="EMBL" id="WZC49474.1"/>
    </source>
</evidence>
<proteinExistence type="predicted"/>
<accession>A0ABZ2V852</accession>
<evidence type="ECO:0000313" key="2">
    <source>
        <dbReference type="Proteomes" id="UP001440612"/>
    </source>
</evidence>
<keyword evidence="2" id="KW-1185">Reference proteome</keyword>
<sequence length="135" mass="15318">MGKFPQSFEVYGFTIEVHAGGRRVWPPSFKRFVKDKFDSGELAVSYVIQTRNASQSLVYKWRSDVRRAGTRRTSRRDERVFSEVVVEDQEHPGGVGADTDADQIYVHFRDVDLALPAAYPVDDLVKIILAVEARA</sequence>
<name>A0ABZ2V852_9RHOB</name>